<sequence length="165" mass="18566">MDLENSQIAENNRMSGIRNFQTNHPHVGNIIRRSEDNWLSGSDVYRILSHRQSLTGHADLLADMASTPSELPSLDPFVLLLPLIAAGYTGAFLDLDIRTKNLRYPDPDSASADPTIYYPDLDSTPPDIRIFGSDPDRISDRIWISDKNHRPSYGSKIERDKSNTI</sequence>
<dbReference type="EMBL" id="QGKW02001660">
    <property type="protein sequence ID" value="KAF2581097.1"/>
    <property type="molecule type" value="Genomic_DNA"/>
</dbReference>
<protein>
    <submittedName>
        <fullName evidence="1">Uncharacterized protein</fullName>
    </submittedName>
</protein>
<proteinExistence type="predicted"/>
<accession>A0A8S9JI59</accession>
<evidence type="ECO:0000313" key="2">
    <source>
        <dbReference type="Proteomes" id="UP000712281"/>
    </source>
</evidence>
<dbReference type="AlphaFoldDB" id="A0A8S9JI59"/>
<dbReference type="Proteomes" id="UP000712281">
    <property type="component" value="Unassembled WGS sequence"/>
</dbReference>
<gene>
    <name evidence="1" type="ORF">F2Q68_00003173</name>
</gene>
<name>A0A8S9JI59_BRACR</name>
<comment type="caution">
    <text evidence="1">The sequence shown here is derived from an EMBL/GenBank/DDBJ whole genome shotgun (WGS) entry which is preliminary data.</text>
</comment>
<organism evidence="1 2">
    <name type="scientific">Brassica cretica</name>
    <name type="common">Mustard</name>
    <dbReference type="NCBI Taxonomy" id="69181"/>
    <lineage>
        <taxon>Eukaryota</taxon>
        <taxon>Viridiplantae</taxon>
        <taxon>Streptophyta</taxon>
        <taxon>Embryophyta</taxon>
        <taxon>Tracheophyta</taxon>
        <taxon>Spermatophyta</taxon>
        <taxon>Magnoliopsida</taxon>
        <taxon>eudicotyledons</taxon>
        <taxon>Gunneridae</taxon>
        <taxon>Pentapetalae</taxon>
        <taxon>rosids</taxon>
        <taxon>malvids</taxon>
        <taxon>Brassicales</taxon>
        <taxon>Brassicaceae</taxon>
        <taxon>Brassiceae</taxon>
        <taxon>Brassica</taxon>
    </lineage>
</organism>
<reference evidence="1" key="1">
    <citation type="submission" date="2019-12" db="EMBL/GenBank/DDBJ databases">
        <title>Genome sequencing and annotation of Brassica cretica.</title>
        <authorList>
            <person name="Studholme D.J."/>
            <person name="Sarris P.F."/>
        </authorList>
    </citation>
    <scope>NUCLEOTIDE SEQUENCE</scope>
    <source>
        <strain evidence="1">PFS-001/15</strain>
        <tissue evidence="1">Leaf</tissue>
    </source>
</reference>
<evidence type="ECO:0000313" key="1">
    <source>
        <dbReference type="EMBL" id="KAF2581097.1"/>
    </source>
</evidence>